<organism evidence="3">
    <name type="scientific">Dichomitus squalens</name>
    <dbReference type="NCBI Taxonomy" id="114155"/>
    <lineage>
        <taxon>Eukaryota</taxon>
        <taxon>Fungi</taxon>
        <taxon>Dikarya</taxon>
        <taxon>Basidiomycota</taxon>
        <taxon>Agaricomycotina</taxon>
        <taxon>Agaricomycetes</taxon>
        <taxon>Polyporales</taxon>
        <taxon>Polyporaceae</taxon>
        <taxon>Dichomitus</taxon>
    </lineage>
</organism>
<dbReference type="InterPro" id="IPR040521">
    <property type="entry name" value="KDZ"/>
</dbReference>
<feature type="coiled-coil region" evidence="1">
    <location>
        <begin position="668"/>
        <end position="695"/>
    </location>
</feature>
<dbReference type="AlphaFoldDB" id="A0A4Q9MIJ0"/>
<dbReference type="InterPro" id="IPR041457">
    <property type="entry name" value="CxC2_KDZ-assoc"/>
</dbReference>
<evidence type="ECO:0000256" key="1">
    <source>
        <dbReference type="SAM" id="Coils"/>
    </source>
</evidence>
<gene>
    <name evidence="3" type="ORF">BD311DRAFT_780148</name>
</gene>
<dbReference type="PANTHER" id="PTHR33096:SF1">
    <property type="entry name" value="CXC1-LIKE CYSTEINE CLUSTER ASSOCIATED WITH KDZ TRANSPOSASES DOMAIN-CONTAINING PROTEIN"/>
    <property type="match status" value="1"/>
</dbReference>
<dbReference type="EMBL" id="ML143456">
    <property type="protein sequence ID" value="TBU25756.1"/>
    <property type="molecule type" value="Genomic_DNA"/>
</dbReference>
<proteinExistence type="predicted"/>
<sequence>MSVVHEHGIAQMKVHFCACPEEDTQTVPSEMAQLLRFGLFPGSWDIPRSAFTINGLRDYHLLSLQCQITGIDYMRFLQRSADNVVPGESKNRHRELNNTMREFMFLRATRRAGVAPVRDLPPRSLGVLCPACLQPDINMKPEDQDQRPEQEKYLDMFFHTVDGNFHSTQKMKPMDESDFPLTKGAGYYTEEDEFAVFLKTIKPPKKEETTCHRFGAMGYSRFGGRVSGTVGLACARHMFLLPCGSVDLPAGEAFAYVDYCMCSGLAPYFTLHRHCSGYDINCQYRIHFKQRIAELQQQFPTLSAFRFKYFPYTLPAIGKFHAPAHVSSCRTAYSYNFLPGVGMTDGEALERIWALYNALALRTKEMSSGHRHDVINDFHSDMNVRRLHAMPTTLSDRLARAIEHEERTADYLQALEDTIDDPQKIAGWQQKVDEWVERVLHREEEIALGESPYEIGKDFKKNVTDKDLLAKVTQERTLSSESAIGLLGVIQQGLTLQHVREVLLDRFEVEKDAKKDSDLRECCQGFLSDVAHWHVLQDAYLTPLVEDAVRHVTVAKALAGESSSTLGADFPMRSVRLDTGAASEGLPRERKVQAGNNLWSEVFDSVVPLPSAYTIDVLVQPSMNEALTLERNLRFVAADHALEDLRTALIGVGYLQLDKRTKQRKTHTTRAQAKIQTVQREADKAANQYRRHRLALLALGMDGSDPRYKILTSKQVVPFSMESDRSTVGQSSVATSWIWENFVFTATEDARRVHWSRSKATHTRWCEEVELLKEEMRRTVRFFCYHRDKWERTARTEDADKNAGAAAYARKQAHRYVRLLDLCADKFRGAFEVVRILVLTVTCY</sequence>
<evidence type="ECO:0000259" key="2">
    <source>
        <dbReference type="Pfam" id="PF18803"/>
    </source>
</evidence>
<feature type="domain" description="CxC2-like cysteine cluster KDZ transposase-associated" evidence="2">
    <location>
        <begin position="1"/>
        <end position="84"/>
    </location>
</feature>
<dbReference type="Pfam" id="PF18758">
    <property type="entry name" value="KDZ"/>
    <property type="match status" value="1"/>
</dbReference>
<accession>A0A4Q9MIJ0</accession>
<dbReference type="Pfam" id="PF18803">
    <property type="entry name" value="CxC2"/>
    <property type="match status" value="1"/>
</dbReference>
<dbReference type="Proteomes" id="UP000292957">
    <property type="component" value="Unassembled WGS sequence"/>
</dbReference>
<reference evidence="3" key="1">
    <citation type="submission" date="2019-01" db="EMBL/GenBank/DDBJ databases">
        <title>Draft genome sequences of three monokaryotic isolates of the white-rot basidiomycete fungus Dichomitus squalens.</title>
        <authorList>
            <consortium name="DOE Joint Genome Institute"/>
            <person name="Lopez S.C."/>
            <person name="Andreopoulos B."/>
            <person name="Pangilinan J."/>
            <person name="Lipzen A."/>
            <person name="Riley R."/>
            <person name="Ahrendt S."/>
            <person name="Ng V."/>
            <person name="Barry K."/>
            <person name="Daum C."/>
            <person name="Grigoriev I.V."/>
            <person name="Hilden K.S."/>
            <person name="Makela M.R."/>
            <person name="de Vries R.P."/>
        </authorList>
    </citation>
    <scope>NUCLEOTIDE SEQUENCE [LARGE SCALE GENOMIC DNA]</scope>
    <source>
        <strain evidence="3">OM18370.1</strain>
    </source>
</reference>
<evidence type="ECO:0000313" key="3">
    <source>
        <dbReference type="EMBL" id="TBU25756.1"/>
    </source>
</evidence>
<name>A0A4Q9MIJ0_9APHY</name>
<protein>
    <recommendedName>
        <fullName evidence="2">CxC2-like cysteine cluster KDZ transposase-associated domain-containing protein</fullName>
    </recommendedName>
</protein>
<dbReference type="OrthoDB" id="2742161at2759"/>
<keyword evidence="1" id="KW-0175">Coiled coil</keyword>
<dbReference type="PANTHER" id="PTHR33096">
    <property type="entry name" value="CXC2 DOMAIN-CONTAINING PROTEIN"/>
    <property type="match status" value="1"/>
</dbReference>